<reference evidence="2" key="1">
    <citation type="submission" date="2020-08" db="EMBL/GenBank/DDBJ databases">
        <title>Genomic Encyclopedia of Type Strains, Phase IV (KMG-IV): sequencing the most valuable type-strain genomes for metagenomic binning, comparative biology and taxonomic classification.</title>
        <authorList>
            <person name="Goeker M."/>
        </authorList>
    </citation>
    <scope>NUCLEOTIDE SEQUENCE [LARGE SCALE GENOMIC DNA]</scope>
    <source>
        <strain evidence="2">DSM 105720</strain>
    </source>
</reference>
<comment type="caution">
    <text evidence="2">The sequence shown here is derived from an EMBL/GenBank/DDBJ whole genome shotgun (WGS) entry which is preliminary data.</text>
</comment>
<dbReference type="EMBL" id="JACIER010000011">
    <property type="protein sequence ID" value="MBB4044945.1"/>
    <property type="molecule type" value="Genomic_DNA"/>
</dbReference>
<name>A0A840D8K7_9BACE</name>
<evidence type="ECO:0000256" key="1">
    <source>
        <dbReference type="SAM" id="Phobius"/>
    </source>
</evidence>
<accession>A0A840D8K7</accession>
<feature type="transmembrane region" description="Helical" evidence="1">
    <location>
        <begin position="55"/>
        <end position="77"/>
    </location>
</feature>
<dbReference type="RefSeq" id="WP_183208954.1">
    <property type="nucleotide sequence ID" value="NZ_JACIER010000011.1"/>
</dbReference>
<protein>
    <submittedName>
        <fullName evidence="2">Uncharacterized protein</fullName>
    </submittedName>
</protein>
<proteinExistence type="predicted"/>
<keyword evidence="1" id="KW-1133">Transmembrane helix</keyword>
<keyword evidence="1" id="KW-0812">Transmembrane</keyword>
<dbReference type="Proteomes" id="UP000560658">
    <property type="component" value="Unassembled WGS sequence"/>
</dbReference>
<evidence type="ECO:0000313" key="3">
    <source>
        <dbReference type="Proteomes" id="UP000560658"/>
    </source>
</evidence>
<keyword evidence="3" id="KW-1185">Reference proteome</keyword>
<keyword evidence="1" id="KW-0472">Membrane</keyword>
<evidence type="ECO:0000313" key="2">
    <source>
        <dbReference type="EMBL" id="MBB4044945.1"/>
    </source>
</evidence>
<dbReference type="AlphaFoldDB" id="A0A840D8K7"/>
<gene>
    <name evidence="2" type="ORF">GGR06_002747</name>
</gene>
<organism evidence="2 3">
    <name type="scientific">Bacteroides reticulotermitis</name>
    <dbReference type="NCBI Taxonomy" id="1133319"/>
    <lineage>
        <taxon>Bacteria</taxon>
        <taxon>Pseudomonadati</taxon>
        <taxon>Bacteroidota</taxon>
        <taxon>Bacteroidia</taxon>
        <taxon>Bacteroidales</taxon>
        <taxon>Bacteroidaceae</taxon>
        <taxon>Bacteroides</taxon>
    </lineage>
</organism>
<sequence>MAQNNAMVRKGKCLNIGNCNKANSKEIVDVNIGEDFVCPDCGGDLVEVKAVKSSLGLIIGGIVLALAIVGASVYFFVIKGDDPAAFDGGEVVVVDSVDVDTDTETEAEDTTTLDQETPEEVIEEVEPVKQPVEIEKPAPTGGVVTKDLGYAVWIGKMKNGKPHDVQGTLKFKTNHIIDTRDDKGRTAGPGDQVIGTFEDGHLTNGKWYKADGNVESIILGGI</sequence>